<reference evidence="1" key="5">
    <citation type="journal article" date="2021" name="G3 (Bethesda)">
        <title>Aegilops tauschii genome assembly Aet v5.0 features greater sequence contiguity and improved annotation.</title>
        <authorList>
            <person name="Wang L."/>
            <person name="Zhu T."/>
            <person name="Rodriguez J.C."/>
            <person name="Deal K.R."/>
            <person name="Dubcovsky J."/>
            <person name="McGuire P.E."/>
            <person name="Lux T."/>
            <person name="Spannagl M."/>
            <person name="Mayer K.F.X."/>
            <person name="Baldrich P."/>
            <person name="Meyers B.C."/>
            <person name="Huo N."/>
            <person name="Gu Y.Q."/>
            <person name="Zhou H."/>
            <person name="Devos K.M."/>
            <person name="Bennetzen J.L."/>
            <person name="Unver T."/>
            <person name="Budak H."/>
            <person name="Gulick P.J."/>
            <person name="Galiba G."/>
            <person name="Kalapos B."/>
            <person name="Nelson D.R."/>
            <person name="Li P."/>
            <person name="You F.M."/>
            <person name="Luo M.C."/>
            <person name="Dvorak J."/>
        </authorList>
    </citation>
    <scope>NUCLEOTIDE SEQUENCE [LARGE SCALE GENOMIC DNA]</scope>
    <source>
        <strain evidence="1">cv. AL8/78</strain>
    </source>
</reference>
<name>A0A452Z3X0_AEGTS</name>
<sequence length="104" mass="11655">MPCRTGLLVEICSFCYFGRLTMARIPRRLQDLDLTMHDPEHVQLGEENLQGPPEIDNIVPGRSHESTSQIKIICKSRCAGATNYYAGAATNQIKRGLWQCAFTT</sequence>
<dbReference type="Gramene" id="AET1Gv20625200.12">
    <property type="protein sequence ID" value="AET1Gv20625200.12"/>
    <property type="gene ID" value="AET1Gv20625200"/>
</dbReference>
<dbReference type="Proteomes" id="UP000015105">
    <property type="component" value="Chromosome 1D"/>
</dbReference>
<evidence type="ECO:0000313" key="2">
    <source>
        <dbReference type="Proteomes" id="UP000015105"/>
    </source>
</evidence>
<dbReference type="AlphaFoldDB" id="A0A452Z3X0"/>
<keyword evidence="2" id="KW-1185">Reference proteome</keyword>
<protein>
    <submittedName>
        <fullName evidence="1">Uncharacterized protein</fullName>
    </submittedName>
</protein>
<reference evidence="1" key="4">
    <citation type="submission" date="2019-03" db="UniProtKB">
        <authorList>
            <consortium name="EnsemblPlants"/>
        </authorList>
    </citation>
    <scope>IDENTIFICATION</scope>
</reference>
<dbReference type="EnsemblPlants" id="AET1Gv20625200.12">
    <property type="protein sequence ID" value="AET1Gv20625200.12"/>
    <property type="gene ID" value="AET1Gv20625200"/>
</dbReference>
<organism evidence="1 2">
    <name type="scientific">Aegilops tauschii subsp. strangulata</name>
    <name type="common">Goatgrass</name>
    <dbReference type="NCBI Taxonomy" id="200361"/>
    <lineage>
        <taxon>Eukaryota</taxon>
        <taxon>Viridiplantae</taxon>
        <taxon>Streptophyta</taxon>
        <taxon>Embryophyta</taxon>
        <taxon>Tracheophyta</taxon>
        <taxon>Spermatophyta</taxon>
        <taxon>Magnoliopsida</taxon>
        <taxon>Liliopsida</taxon>
        <taxon>Poales</taxon>
        <taxon>Poaceae</taxon>
        <taxon>BOP clade</taxon>
        <taxon>Pooideae</taxon>
        <taxon>Triticodae</taxon>
        <taxon>Triticeae</taxon>
        <taxon>Triticinae</taxon>
        <taxon>Aegilops</taxon>
    </lineage>
</organism>
<reference evidence="2" key="1">
    <citation type="journal article" date="2014" name="Science">
        <title>Ancient hybridizations among the ancestral genomes of bread wheat.</title>
        <authorList>
            <consortium name="International Wheat Genome Sequencing Consortium,"/>
            <person name="Marcussen T."/>
            <person name="Sandve S.R."/>
            <person name="Heier L."/>
            <person name="Spannagl M."/>
            <person name="Pfeifer M."/>
            <person name="Jakobsen K.S."/>
            <person name="Wulff B.B."/>
            <person name="Steuernagel B."/>
            <person name="Mayer K.F."/>
            <person name="Olsen O.A."/>
        </authorList>
    </citation>
    <scope>NUCLEOTIDE SEQUENCE [LARGE SCALE GENOMIC DNA]</scope>
    <source>
        <strain evidence="2">cv. AL8/78</strain>
    </source>
</reference>
<evidence type="ECO:0000313" key="1">
    <source>
        <dbReference type="EnsemblPlants" id="AET1Gv20625200.14"/>
    </source>
</evidence>
<accession>A0A452Z3X0</accession>
<dbReference type="EnsemblPlants" id="AET1Gv20625200.14">
    <property type="protein sequence ID" value="AET1Gv20625200.14"/>
    <property type="gene ID" value="AET1Gv20625200"/>
</dbReference>
<dbReference type="Gramene" id="AET1Gv20625200.14">
    <property type="protein sequence ID" value="AET1Gv20625200.14"/>
    <property type="gene ID" value="AET1Gv20625200"/>
</dbReference>
<reference evidence="2" key="2">
    <citation type="journal article" date="2017" name="Nat. Plants">
        <title>The Aegilops tauschii genome reveals multiple impacts of transposons.</title>
        <authorList>
            <person name="Zhao G."/>
            <person name="Zou C."/>
            <person name="Li K."/>
            <person name="Wang K."/>
            <person name="Li T."/>
            <person name="Gao L."/>
            <person name="Zhang X."/>
            <person name="Wang H."/>
            <person name="Yang Z."/>
            <person name="Liu X."/>
            <person name="Jiang W."/>
            <person name="Mao L."/>
            <person name="Kong X."/>
            <person name="Jiao Y."/>
            <person name="Jia J."/>
        </authorList>
    </citation>
    <scope>NUCLEOTIDE SEQUENCE [LARGE SCALE GENOMIC DNA]</scope>
    <source>
        <strain evidence="2">cv. AL8/78</strain>
    </source>
</reference>
<reference evidence="1" key="3">
    <citation type="journal article" date="2017" name="Nature">
        <title>Genome sequence of the progenitor of the wheat D genome Aegilops tauschii.</title>
        <authorList>
            <person name="Luo M.C."/>
            <person name="Gu Y.Q."/>
            <person name="Puiu D."/>
            <person name="Wang H."/>
            <person name="Twardziok S.O."/>
            <person name="Deal K.R."/>
            <person name="Huo N."/>
            <person name="Zhu T."/>
            <person name="Wang L."/>
            <person name="Wang Y."/>
            <person name="McGuire P.E."/>
            <person name="Liu S."/>
            <person name="Long H."/>
            <person name="Ramasamy R.K."/>
            <person name="Rodriguez J.C."/>
            <person name="Van S.L."/>
            <person name="Yuan L."/>
            <person name="Wang Z."/>
            <person name="Xia Z."/>
            <person name="Xiao L."/>
            <person name="Anderson O.D."/>
            <person name="Ouyang S."/>
            <person name="Liang Y."/>
            <person name="Zimin A.V."/>
            <person name="Pertea G."/>
            <person name="Qi P."/>
            <person name="Bennetzen J.L."/>
            <person name="Dai X."/>
            <person name="Dawson M.W."/>
            <person name="Muller H.G."/>
            <person name="Kugler K."/>
            <person name="Rivarola-Duarte L."/>
            <person name="Spannagl M."/>
            <person name="Mayer K.F.X."/>
            <person name="Lu F.H."/>
            <person name="Bevan M.W."/>
            <person name="Leroy P."/>
            <person name="Li P."/>
            <person name="You F.M."/>
            <person name="Sun Q."/>
            <person name="Liu Z."/>
            <person name="Lyons E."/>
            <person name="Wicker T."/>
            <person name="Salzberg S.L."/>
            <person name="Devos K.M."/>
            <person name="Dvorak J."/>
        </authorList>
    </citation>
    <scope>NUCLEOTIDE SEQUENCE [LARGE SCALE GENOMIC DNA]</scope>
    <source>
        <strain evidence="1">cv. AL8/78</strain>
    </source>
</reference>
<proteinExistence type="predicted"/>